<dbReference type="KEGG" id="kbs:EPA93_03980"/>
<dbReference type="RefSeq" id="WP_129885795.1">
    <property type="nucleotide sequence ID" value="NZ_CP035758.1"/>
</dbReference>
<accession>A0A4P6JKL6</accession>
<gene>
    <name evidence="1" type="ORF">EPA93_03980</name>
</gene>
<evidence type="ECO:0000313" key="1">
    <source>
        <dbReference type="EMBL" id="QBD75196.1"/>
    </source>
</evidence>
<dbReference type="OrthoDB" id="1551172at2"/>
<protein>
    <submittedName>
        <fullName evidence="1">Uncharacterized protein</fullName>
    </submittedName>
</protein>
<sequence length="91" mass="10544">MTTVILHLYHGRNTPDEQMESWGFDGPRIECDCVGFTYGTIWIVRNGEREDLTPKGEDLIPWEGKYYGDFEVIANAERRHGNSRPLPQTQM</sequence>
<keyword evidence="2" id="KW-1185">Reference proteome</keyword>
<organism evidence="1 2">
    <name type="scientific">Ktedonosporobacter rubrisoli</name>
    <dbReference type="NCBI Taxonomy" id="2509675"/>
    <lineage>
        <taxon>Bacteria</taxon>
        <taxon>Bacillati</taxon>
        <taxon>Chloroflexota</taxon>
        <taxon>Ktedonobacteria</taxon>
        <taxon>Ktedonobacterales</taxon>
        <taxon>Ktedonosporobacteraceae</taxon>
        <taxon>Ktedonosporobacter</taxon>
    </lineage>
</organism>
<dbReference type="Proteomes" id="UP000290365">
    <property type="component" value="Chromosome"/>
</dbReference>
<name>A0A4P6JKL6_KTERU</name>
<reference evidence="1 2" key="1">
    <citation type="submission" date="2019-01" db="EMBL/GenBank/DDBJ databases">
        <title>Ktedonosporobacter rubrisoli SCAWS-G2.</title>
        <authorList>
            <person name="Huang Y."/>
            <person name="Yan B."/>
        </authorList>
    </citation>
    <scope>NUCLEOTIDE SEQUENCE [LARGE SCALE GENOMIC DNA]</scope>
    <source>
        <strain evidence="1 2">SCAWS-G2</strain>
    </source>
</reference>
<dbReference type="AlphaFoldDB" id="A0A4P6JKL6"/>
<evidence type="ECO:0000313" key="2">
    <source>
        <dbReference type="Proteomes" id="UP000290365"/>
    </source>
</evidence>
<dbReference type="EMBL" id="CP035758">
    <property type="protein sequence ID" value="QBD75196.1"/>
    <property type="molecule type" value="Genomic_DNA"/>
</dbReference>
<proteinExistence type="predicted"/>